<protein>
    <recommendedName>
        <fullName evidence="4">MARVEL domain-containing protein</fullName>
    </recommendedName>
</protein>
<evidence type="ECO:0000313" key="2">
    <source>
        <dbReference type="EMBL" id="KAK2146304.1"/>
    </source>
</evidence>
<dbReference type="InterPro" id="IPR050578">
    <property type="entry name" value="MARVEL-CKLF_proteins"/>
</dbReference>
<evidence type="ECO:0000256" key="1">
    <source>
        <dbReference type="SAM" id="Phobius"/>
    </source>
</evidence>
<evidence type="ECO:0008006" key="4">
    <source>
        <dbReference type="Google" id="ProtNLM"/>
    </source>
</evidence>
<keyword evidence="3" id="KW-1185">Reference proteome</keyword>
<feature type="transmembrane region" description="Helical" evidence="1">
    <location>
        <begin position="98"/>
        <end position="119"/>
    </location>
</feature>
<name>A0AAD9MX69_RIDPI</name>
<dbReference type="GO" id="GO:0016020">
    <property type="term" value="C:membrane"/>
    <property type="evidence" value="ECO:0007669"/>
    <property type="project" value="TreeGrafter"/>
</dbReference>
<gene>
    <name evidence="2" type="ORF">NP493_3699g00002</name>
</gene>
<organism evidence="2 3">
    <name type="scientific">Ridgeia piscesae</name>
    <name type="common">Tubeworm</name>
    <dbReference type="NCBI Taxonomy" id="27915"/>
    <lineage>
        <taxon>Eukaryota</taxon>
        <taxon>Metazoa</taxon>
        <taxon>Spiralia</taxon>
        <taxon>Lophotrochozoa</taxon>
        <taxon>Annelida</taxon>
        <taxon>Polychaeta</taxon>
        <taxon>Sedentaria</taxon>
        <taxon>Canalipalpata</taxon>
        <taxon>Sabellida</taxon>
        <taxon>Siboglinidae</taxon>
        <taxon>Ridgeia</taxon>
    </lineage>
</organism>
<dbReference type="PANTHER" id="PTHR22776">
    <property type="entry name" value="MARVEL-CONTAINING POTENTIAL LIPID RAFT-ASSOCIATED PROTEIN"/>
    <property type="match status" value="1"/>
</dbReference>
<proteinExistence type="predicted"/>
<accession>A0AAD9MX69</accession>
<sequence length="175" mass="19573">MVVTEYQGGNETYTTETRQEGGRTSKVFGLLDMRYLKGIPGLLKAFEAVSHVIQHRRIVVEGLRPCVVGESTMGLSLIGYICVETSIQCLSGITTYGFFKFVTLLALITTLILWAVLLLQIHTRILKCDCFDWPFIEICYYGFIIVLYFFADVFLGIHACTIGHKAGDVSGHVLH</sequence>
<reference evidence="2" key="1">
    <citation type="journal article" date="2023" name="Mol. Biol. Evol.">
        <title>Third-Generation Sequencing Reveals the Adaptive Role of the Epigenome in Three Deep-Sea Polychaetes.</title>
        <authorList>
            <person name="Perez M."/>
            <person name="Aroh O."/>
            <person name="Sun Y."/>
            <person name="Lan Y."/>
            <person name="Juniper S.K."/>
            <person name="Young C.R."/>
            <person name="Angers B."/>
            <person name="Qian P.Y."/>
        </authorList>
    </citation>
    <scope>NUCLEOTIDE SEQUENCE</scope>
    <source>
        <strain evidence="2">R07B-5</strain>
    </source>
</reference>
<keyword evidence="1" id="KW-0472">Membrane</keyword>
<evidence type="ECO:0000313" key="3">
    <source>
        <dbReference type="Proteomes" id="UP001209878"/>
    </source>
</evidence>
<keyword evidence="1" id="KW-1133">Transmembrane helix</keyword>
<dbReference type="Proteomes" id="UP001209878">
    <property type="component" value="Unassembled WGS sequence"/>
</dbReference>
<dbReference type="EMBL" id="JAODUO010003697">
    <property type="protein sequence ID" value="KAK2146304.1"/>
    <property type="molecule type" value="Genomic_DNA"/>
</dbReference>
<comment type="caution">
    <text evidence="2">The sequence shown here is derived from an EMBL/GenBank/DDBJ whole genome shotgun (WGS) entry which is preliminary data.</text>
</comment>
<dbReference type="PANTHER" id="PTHR22776:SF49">
    <property type="entry name" value="MARVEL DOMAIN-CONTAINING PROTEIN"/>
    <property type="match status" value="1"/>
</dbReference>
<feature type="transmembrane region" description="Helical" evidence="1">
    <location>
        <begin position="131"/>
        <end position="151"/>
    </location>
</feature>
<dbReference type="AlphaFoldDB" id="A0AAD9MX69"/>
<keyword evidence="1" id="KW-0812">Transmembrane</keyword>